<protein>
    <submittedName>
        <fullName evidence="1">Uncharacterized protein</fullName>
    </submittedName>
</protein>
<keyword evidence="2" id="KW-1185">Reference proteome</keyword>
<dbReference type="Proteomes" id="UP000801492">
    <property type="component" value="Unassembled WGS sequence"/>
</dbReference>
<comment type="caution">
    <text evidence="1">The sequence shown here is derived from an EMBL/GenBank/DDBJ whole genome shotgun (WGS) entry which is preliminary data.</text>
</comment>
<dbReference type="AlphaFoldDB" id="A0A8K0G927"/>
<organism evidence="1 2">
    <name type="scientific">Ignelater luminosus</name>
    <name type="common">Cucubano</name>
    <name type="synonym">Pyrophorus luminosus</name>
    <dbReference type="NCBI Taxonomy" id="2038154"/>
    <lineage>
        <taxon>Eukaryota</taxon>
        <taxon>Metazoa</taxon>
        <taxon>Ecdysozoa</taxon>
        <taxon>Arthropoda</taxon>
        <taxon>Hexapoda</taxon>
        <taxon>Insecta</taxon>
        <taxon>Pterygota</taxon>
        <taxon>Neoptera</taxon>
        <taxon>Endopterygota</taxon>
        <taxon>Coleoptera</taxon>
        <taxon>Polyphaga</taxon>
        <taxon>Elateriformia</taxon>
        <taxon>Elateroidea</taxon>
        <taxon>Elateridae</taxon>
        <taxon>Agrypninae</taxon>
        <taxon>Pyrophorini</taxon>
        <taxon>Ignelater</taxon>
    </lineage>
</organism>
<feature type="non-terminal residue" evidence="1">
    <location>
        <position position="52"/>
    </location>
</feature>
<reference evidence="1" key="1">
    <citation type="submission" date="2019-08" db="EMBL/GenBank/DDBJ databases">
        <title>The genome of the North American firefly Photinus pyralis.</title>
        <authorList>
            <consortium name="Photinus pyralis genome working group"/>
            <person name="Fallon T.R."/>
            <person name="Sander Lower S.E."/>
            <person name="Weng J.-K."/>
        </authorList>
    </citation>
    <scope>NUCLEOTIDE SEQUENCE</scope>
    <source>
        <strain evidence="1">TRF0915ILg1</strain>
        <tissue evidence="1">Whole body</tissue>
    </source>
</reference>
<accession>A0A8K0G927</accession>
<evidence type="ECO:0000313" key="1">
    <source>
        <dbReference type="EMBL" id="KAF2890266.1"/>
    </source>
</evidence>
<sequence length="52" mass="6304">MLEMVHYISRHLPMSEKRKTQFKNEIAKDITLNEISQYYFNQWPTENNVSAE</sequence>
<name>A0A8K0G927_IGNLU</name>
<dbReference type="OrthoDB" id="8038132at2759"/>
<evidence type="ECO:0000313" key="2">
    <source>
        <dbReference type="Proteomes" id="UP000801492"/>
    </source>
</evidence>
<proteinExistence type="predicted"/>
<dbReference type="EMBL" id="VTPC01055681">
    <property type="protein sequence ID" value="KAF2890266.1"/>
    <property type="molecule type" value="Genomic_DNA"/>
</dbReference>
<gene>
    <name evidence="1" type="ORF">ILUMI_15907</name>
</gene>